<dbReference type="Gene3D" id="3.10.105.10">
    <property type="entry name" value="Dipeptide-binding Protein, Domain 3"/>
    <property type="match status" value="1"/>
</dbReference>
<dbReference type="PANTHER" id="PTHR30290">
    <property type="entry name" value="PERIPLASMIC BINDING COMPONENT OF ABC TRANSPORTER"/>
    <property type="match status" value="1"/>
</dbReference>
<dbReference type="SUPFAM" id="SSF53850">
    <property type="entry name" value="Periplasmic binding protein-like II"/>
    <property type="match status" value="1"/>
</dbReference>
<dbReference type="GO" id="GO:0015833">
    <property type="term" value="P:peptide transport"/>
    <property type="evidence" value="ECO:0007669"/>
    <property type="project" value="TreeGrafter"/>
</dbReference>
<evidence type="ECO:0000259" key="6">
    <source>
        <dbReference type="Pfam" id="PF00496"/>
    </source>
</evidence>
<evidence type="ECO:0000313" key="7">
    <source>
        <dbReference type="EMBL" id="REE05061.1"/>
    </source>
</evidence>
<evidence type="ECO:0000313" key="8">
    <source>
        <dbReference type="Proteomes" id="UP000256727"/>
    </source>
</evidence>
<dbReference type="RefSeq" id="WP_115932901.1">
    <property type="nucleotide sequence ID" value="NZ_QREH01000001.1"/>
</dbReference>
<dbReference type="Gene3D" id="3.40.190.10">
    <property type="entry name" value="Periplasmic binding protein-like II"/>
    <property type="match status" value="1"/>
</dbReference>
<dbReference type="CDD" id="cd08492">
    <property type="entry name" value="PBP2_NikA_DppA_OppA_like_15"/>
    <property type="match status" value="1"/>
</dbReference>
<dbReference type="InterPro" id="IPR000914">
    <property type="entry name" value="SBP_5_dom"/>
</dbReference>
<dbReference type="Proteomes" id="UP000256727">
    <property type="component" value="Unassembled WGS sequence"/>
</dbReference>
<feature type="region of interest" description="Disordered" evidence="5">
    <location>
        <begin position="1"/>
        <end position="23"/>
    </location>
</feature>
<dbReference type="PANTHER" id="PTHR30290:SF10">
    <property type="entry name" value="PERIPLASMIC OLIGOPEPTIDE-BINDING PROTEIN-RELATED"/>
    <property type="match status" value="1"/>
</dbReference>
<name>A0A3D9LF43_9MICC</name>
<evidence type="ECO:0000256" key="1">
    <source>
        <dbReference type="ARBA" id="ARBA00004196"/>
    </source>
</evidence>
<accession>A0A3D9LF43</accession>
<evidence type="ECO:0000256" key="5">
    <source>
        <dbReference type="SAM" id="MobiDB-lite"/>
    </source>
</evidence>
<comment type="subcellular location">
    <subcellularLocation>
        <location evidence="1">Cell envelope</location>
    </subcellularLocation>
</comment>
<dbReference type="PIRSF" id="PIRSF002741">
    <property type="entry name" value="MppA"/>
    <property type="match status" value="1"/>
</dbReference>
<evidence type="ECO:0000256" key="3">
    <source>
        <dbReference type="ARBA" id="ARBA00022448"/>
    </source>
</evidence>
<dbReference type="EMBL" id="QREH01000001">
    <property type="protein sequence ID" value="REE05061.1"/>
    <property type="molecule type" value="Genomic_DNA"/>
</dbReference>
<dbReference type="Pfam" id="PF00496">
    <property type="entry name" value="SBP_bac_5"/>
    <property type="match status" value="1"/>
</dbReference>
<comment type="similarity">
    <text evidence="2">Belongs to the bacterial solute-binding protein 5 family.</text>
</comment>
<dbReference type="OrthoDB" id="5240629at2"/>
<feature type="region of interest" description="Disordered" evidence="5">
    <location>
        <begin position="62"/>
        <end position="81"/>
    </location>
</feature>
<evidence type="ECO:0000256" key="2">
    <source>
        <dbReference type="ARBA" id="ARBA00005695"/>
    </source>
</evidence>
<dbReference type="GO" id="GO:1904680">
    <property type="term" value="F:peptide transmembrane transporter activity"/>
    <property type="evidence" value="ECO:0007669"/>
    <property type="project" value="TreeGrafter"/>
</dbReference>
<dbReference type="GO" id="GO:0043190">
    <property type="term" value="C:ATP-binding cassette (ABC) transporter complex"/>
    <property type="evidence" value="ECO:0007669"/>
    <property type="project" value="InterPro"/>
</dbReference>
<keyword evidence="8" id="KW-1185">Reference proteome</keyword>
<dbReference type="InterPro" id="IPR030678">
    <property type="entry name" value="Peptide/Ni-bd"/>
</dbReference>
<evidence type="ECO:0000256" key="4">
    <source>
        <dbReference type="ARBA" id="ARBA00022729"/>
    </source>
</evidence>
<dbReference type="GO" id="GO:0030313">
    <property type="term" value="C:cell envelope"/>
    <property type="evidence" value="ECO:0007669"/>
    <property type="project" value="UniProtKB-SubCell"/>
</dbReference>
<dbReference type="AlphaFoldDB" id="A0A3D9LF43"/>
<feature type="domain" description="Solute-binding protein family 5" evidence="6">
    <location>
        <begin position="128"/>
        <end position="490"/>
    </location>
</feature>
<comment type="caution">
    <text evidence="7">The sequence shown here is derived from an EMBL/GenBank/DDBJ whole genome shotgun (WGS) entry which is preliminary data.</text>
</comment>
<keyword evidence="3" id="KW-0813">Transport</keyword>
<sequence>MSTPPSPNAPENRRGSDDPSVTTAANTAANTVATARARRRPGALTIGLTLVLGSALALSACSSGGAGSEESEEQAALTGSATEPVQGGILEYGHLQEPNCIFGGWIQENFTARQVLDNLVSATEDGSVVPWIATEWSVSEDRTVWTLHLRDDVHFTDGTRLDAEAVAYNFDYWMDGGNGTAAAHLGGFYDHSEVVDADTVEIHLSAPFAPFLSTLSQSYFGLQSPTALQTRTAEENCTEPIGSGPFTVKDWKRGEYIEFERNEDYAWAPPNARHQGPAHLEGIRWNIVPDGTSRYGSLLAGEMDAIGEIPAVNIAEARQRYDFTQYITPGRPVVINLNTERGLFTDQAVRQALSHATDREANIESAFLGTVPFEPSGYLSQSTPDYDADAAQQYPFDLERANELLDGAGWTGRAEDGTRIKDGQRLQVKIVYGLNTIVTPDGNTAIQNFQEQARAAGFDIELRPLTPSENFSGAYSTPDSYDGSVGYWTSPHAGILNINYRPSTEDQPNGANTTFLDNEQVFTTIQEALQAPTAEEVSAKFSQAQYQLSELAPAIGLYTQTNTLAVSDRVTGLWLEPAQGGPIFHDAHFTSDEARDSSRGFSAENAENPESAG</sequence>
<dbReference type="GO" id="GO:0042597">
    <property type="term" value="C:periplasmic space"/>
    <property type="evidence" value="ECO:0007669"/>
    <property type="project" value="UniProtKB-ARBA"/>
</dbReference>
<protein>
    <submittedName>
        <fullName evidence="7">Peptide/nickel transport system substrate-binding protein</fullName>
    </submittedName>
</protein>
<reference evidence="7 8" key="1">
    <citation type="submission" date="2018-07" db="EMBL/GenBank/DDBJ databases">
        <title>Sequencing the genomes of 1000 actinobacteria strains.</title>
        <authorList>
            <person name="Klenk H.-P."/>
        </authorList>
    </citation>
    <scope>NUCLEOTIDE SEQUENCE [LARGE SCALE GENOMIC DNA]</scope>
    <source>
        <strain evidence="7 8">DSM 14442</strain>
    </source>
</reference>
<feature type="region of interest" description="Disordered" evidence="5">
    <location>
        <begin position="591"/>
        <end position="613"/>
    </location>
</feature>
<keyword evidence="4" id="KW-0732">Signal</keyword>
<proteinExistence type="inferred from homology"/>
<dbReference type="InterPro" id="IPR039424">
    <property type="entry name" value="SBP_5"/>
</dbReference>
<gene>
    <name evidence="7" type="ORF">C8E99_2920</name>
</gene>
<organism evidence="7 8">
    <name type="scientific">Citricoccus muralis</name>
    <dbReference type="NCBI Taxonomy" id="169134"/>
    <lineage>
        <taxon>Bacteria</taxon>
        <taxon>Bacillati</taxon>
        <taxon>Actinomycetota</taxon>
        <taxon>Actinomycetes</taxon>
        <taxon>Micrococcales</taxon>
        <taxon>Micrococcaceae</taxon>
        <taxon>Citricoccus</taxon>
    </lineage>
</organism>